<comment type="similarity">
    <text evidence="1">Belongs to the CFAP97 family.</text>
</comment>
<dbReference type="PANTHER" id="PTHR33768">
    <property type="entry name" value="MIP11318P"/>
    <property type="match status" value="1"/>
</dbReference>
<dbReference type="PANTHER" id="PTHR33768:SF3">
    <property type="entry name" value="MIP11318P"/>
    <property type="match status" value="1"/>
</dbReference>
<dbReference type="InterPro" id="IPR029488">
    <property type="entry name" value="Hmw/CFAP97"/>
</dbReference>
<evidence type="ECO:0000313" key="3">
    <source>
        <dbReference type="EMBL" id="GAQ88333.1"/>
    </source>
</evidence>
<feature type="compositionally biased region" description="Polar residues" evidence="2">
    <location>
        <begin position="204"/>
        <end position="213"/>
    </location>
</feature>
<name>A0A1Y1ICL4_KLENI</name>
<protein>
    <submittedName>
        <fullName evidence="3">Uncharacterized protein</fullName>
    </submittedName>
</protein>
<evidence type="ECO:0000256" key="1">
    <source>
        <dbReference type="ARBA" id="ARBA00008315"/>
    </source>
</evidence>
<gene>
    <name evidence="3" type="ORF">KFL_004190040</name>
</gene>
<proteinExistence type="inferred from homology"/>
<keyword evidence="4" id="KW-1185">Reference proteome</keyword>
<feature type="region of interest" description="Disordered" evidence="2">
    <location>
        <begin position="189"/>
        <end position="400"/>
    </location>
</feature>
<dbReference type="Pfam" id="PF13879">
    <property type="entry name" value="Hmw_CFAP97"/>
    <property type="match status" value="1"/>
</dbReference>
<dbReference type="AlphaFoldDB" id="A0A1Y1ICL4"/>
<feature type="compositionally biased region" description="Basic and acidic residues" evidence="2">
    <location>
        <begin position="270"/>
        <end position="283"/>
    </location>
</feature>
<feature type="compositionally biased region" description="Basic and acidic residues" evidence="2">
    <location>
        <begin position="26"/>
        <end position="43"/>
    </location>
</feature>
<organism evidence="3 4">
    <name type="scientific">Klebsormidium nitens</name>
    <name type="common">Green alga</name>
    <name type="synonym">Ulothrix nitens</name>
    <dbReference type="NCBI Taxonomy" id="105231"/>
    <lineage>
        <taxon>Eukaryota</taxon>
        <taxon>Viridiplantae</taxon>
        <taxon>Streptophyta</taxon>
        <taxon>Klebsormidiophyceae</taxon>
        <taxon>Klebsormidiales</taxon>
        <taxon>Klebsormidiaceae</taxon>
        <taxon>Klebsormidium</taxon>
    </lineage>
</organism>
<dbReference type="Proteomes" id="UP000054558">
    <property type="component" value="Unassembled WGS sequence"/>
</dbReference>
<sequence>MAPSKGIRPLGMQRNNSEIPAPNKILEQRELEKQKRHHEERLSHVKSTSQTNARKRLDNTVPMTSLLLLPDHKKLLRETSRLTAIEYENGQLLEKLSTIAKSGARLAPDGSVRPGTALGNSGTGSKWPSKEKGRPASAIEGGLNQKARKMEKETIARENEVLLHRLLNARGKYRRAEWQEHERLHRLRMTQVSRYGSPTRLHKTQIQTQSQTPNPRPPSRYGSPTPPSRLGVLKSLSRPASPEPRPPSPLLERMLAPLGATTMPQSPEVGRPRPPEKVLRVPRLDLTAAIAYQEGGGSAGNSEEKGLNESQPPQKASTSSYGAPQAVPGGSKNRPHTAMPFASKNLQYVPSPVDSDTESESDYSERFTDESSVNARETKDAARPPVRKVRIAKQERTWVT</sequence>
<feature type="region of interest" description="Disordered" evidence="2">
    <location>
        <begin position="105"/>
        <end position="149"/>
    </location>
</feature>
<dbReference type="InterPro" id="IPR038792">
    <property type="entry name" value="CFAP97D1/2"/>
</dbReference>
<reference evidence="3 4" key="1">
    <citation type="journal article" date="2014" name="Nat. Commun.">
        <title>Klebsormidium flaccidum genome reveals primary factors for plant terrestrial adaptation.</title>
        <authorList>
            <person name="Hori K."/>
            <person name="Maruyama F."/>
            <person name="Fujisawa T."/>
            <person name="Togashi T."/>
            <person name="Yamamoto N."/>
            <person name="Seo M."/>
            <person name="Sato S."/>
            <person name="Yamada T."/>
            <person name="Mori H."/>
            <person name="Tajima N."/>
            <person name="Moriyama T."/>
            <person name="Ikeuchi M."/>
            <person name="Watanabe M."/>
            <person name="Wada H."/>
            <person name="Kobayashi K."/>
            <person name="Saito M."/>
            <person name="Masuda T."/>
            <person name="Sasaki-Sekimoto Y."/>
            <person name="Mashiguchi K."/>
            <person name="Awai K."/>
            <person name="Shimojima M."/>
            <person name="Masuda S."/>
            <person name="Iwai M."/>
            <person name="Nobusawa T."/>
            <person name="Narise T."/>
            <person name="Kondo S."/>
            <person name="Saito H."/>
            <person name="Sato R."/>
            <person name="Murakawa M."/>
            <person name="Ihara Y."/>
            <person name="Oshima-Yamada Y."/>
            <person name="Ohtaka K."/>
            <person name="Satoh M."/>
            <person name="Sonobe K."/>
            <person name="Ishii M."/>
            <person name="Ohtani R."/>
            <person name="Kanamori-Sato M."/>
            <person name="Honoki R."/>
            <person name="Miyazaki D."/>
            <person name="Mochizuki H."/>
            <person name="Umetsu J."/>
            <person name="Higashi K."/>
            <person name="Shibata D."/>
            <person name="Kamiya Y."/>
            <person name="Sato N."/>
            <person name="Nakamura Y."/>
            <person name="Tabata S."/>
            <person name="Ida S."/>
            <person name="Kurokawa K."/>
            <person name="Ohta H."/>
        </authorList>
    </citation>
    <scope>NUCLEOTIDE SEQUENCE [LARGE SCALE GENOMIC DNA]</scope>
    <source>
        <strain evidence="3 4">NIES-2285</strain>
    </source>
</reference>
<evidence type="ECO:0000313" key="4">
    <source>
        <dbReference type="Proteomes" id="UP000054558"/>
    </source>
</evidence>
<feature type="compositionally biased region" description="Polar residues" evidence="2">
    <location>
        <begin position="308"/>
        <end position="322"/>
    </location>
</feature>
<feature type="region of interest" description="Disordered" evidence="2">
    <location>
        <begin position="1"/>
        <end position="58"/>
    </location>
</feature>
<accession>A0A1Y1ICL4</accession>
<evidence type="ECO:0000256" key="2">
    <source>
        <dbReference type="SAM" id="MobiDB-lite"/>
    </source>
</evidence>
<dbReference type="EMBL" id="DF237368">
    <property type="protein sequence ID" value="GAQ88333.1"/>
    <property type="molecule type" value="Genomic_DNA"/>
</dbReference>